<feature type="compositionally biased region" description="Basic and acidic residues" evidence="1">
    <location>
        <begin position="238"/>
        <end position="249"/>
    </location>
</feature>
<dbReference type="Proteomes" id="UP000483802">
    <property type="component" value="Unassembled WGS sequence"/>
</dbReference>
<evidence type="ECO:0000313" key="3">
    <source>
        <dbReference type="Proteomes" id="UP000483802"/>
    </source>
</evidence>
<dbReference type="EMBL" id="WPNZ01000006">
    <property type="protein sequence ID" value="MVO85793.1"/>
    <property type="molecule type" value="Genomic_DNA"/>
</dbReference>
<feature type="compositionally biased region" description="Gly residues" evidence="1">
    <location>
        <begin position="199"/>
        <end position="213"/>
    </location>
</feature>
<sequence length="377" mass="38845">MTGTIDELLARARLQDETDTPVDPVRMPRPGTAAAPGRRPSTVAGHAHRAAAVPAPATGPLGPPGPLGATAAAGRSGGADSTSQDAVRDLRNLCEAVVTAGSLASLRVFLTRVLPEPPGARVIGCILQLNGAEESARFWWQYAAGAGDAAASYCLHLHHASLGERDEAAWWRAQTPGASEAPDTSGHSGGSGAPDTSGHSGGSGAPGAPGHSGGSRATGTSGHSGGSGPDAELPEPGFPRDHPPVRTDRSVPTMLRVLGRLKVSDRVAGPYIRSSDHCARPSDPYARPADSHHGPADPYARSSDPYARPPVVRVVMDYVASAVDYVDPDLELPLPCADFTNHIRLLTTPAARPAPRSTASRRPLAVRARPVPHAEAG</sequence>
<accession>A0A6L6WUQ7</accession>
<organism evidence="2 3">
    <name type="scientific">Streptomyces typhae</name>
    <dbReference type="NCBI Taxonomy" id="2681492"/>
    <lineage>
        <taxon>Bacteria</taxon>
        <taxon>Bacillati</taxon>
        <taxon>Actinomycetota</taxon>
        <taxon>Actinomycetes</taxon>
        <taxon>Kitasatosporales</taxon>
        <taxon>Streptomycetaceae</taxon>
        <taxon>Streptomyces</taxon>
    </lineage>
</organism>
<reference evidence="2 3" key="1">
    <citation type="submission" date="2019-11" db="EMBL/GenBank/DDBJ databases">
        <title>Streptomyces typhae sp. nov., a novel endophytic actinomycete isolated from the root of cattail pollen (Typha angustifolia L.).</title>
        <authorList>
            <person name="Peng C."/>
        </authorList>
    </citation>
    <scope>NUCLEOTIDE SEQUENCE [LARGE SCALE GENOMIC DNA]</scope>
    <source>
        <strain evidence="3">p1417</strain>
    </source>
</reference>
<proteinExistence type="predicted"/>
<dbReference type="AlphaFoldDB" id="A0A6L6WUQ7"/>
<feature type="compositionally biased region" description="Low complexity" evidence="1">
    <location>
        <begin position="50"/>
        <end position="60"/>
    </location>
</feature>
<name>A0A6L6WUQ7_9ACTN</name>
<evidence type="ECO:0000256" key="1">
    <source>
        <dbReference type="SAM" id="MobiDB-lite"/>
    </source>
</evidence>
<dbReference type="RefSeq" id="WP_157165744.1">
    <property type="nucleotide sequence ID" value="NZ_WPNZ01000006.1"/>
</dbReference>
<protein>
    <submittedName>
        <fullName evidence="2">Uncharacterized protein</fullName>
    </submittedName>
</protein>
<feature type="region of interest" description="Disordered" evidence="1">
    <location>
        <begin position="272"/>
        <end position="306"/>
    </location>
</feature>
<comment type="caution">
    <text evidence="2">The sequence shown here is derived from an EMBL/GenBank/DDBJ whole genome shotgun (WGS) entry which is preliminary data.</text>
</comment>
<evidence type="ECO:0000313" key="2">
    <source>
        <dbReference type="EMBL" id="MVO85793.1"/>
    </source>
</evidence>
<feature type="region of interest" description="Disordered" evidence="1">
    <location>
        <begin position="173"/>
        <end position="253"/>
    </location>
</feature>
<feature type="region of interest" description="Disordered" evidence="1">
    <location>
        <begin position="1"/>
        <end position="83"/>
    </location>
</feature>
<gene>
    <name evidence="2" type="ORF">GPA10_13745</name>
</gene>
<feature type="region of interest" description="Disordered" evidence="1">
    <location>
        <begin position="351"/>
        <end position="377"/>
    </location>
</feature>
<keyword evidence="3" id="KW-1185">Reference proteome</keyword>